<evidence type="ECO:0000256" key="3">
    <source>
        <dbReference type="ARBA" id="ARBA00013029"/>
    </source>
</evidence>
<name>A0A5C3Q5L2_9AGAR</name>
<sequence>MWRSSTELSLTLLFSFLSSSFHLHRPRQDTEDSGMNALFRRVFTKRNLAFASGGTVAAAAGGYFYLNSGPAYSLSTKENRRPPPPWTPPSRESMLNALKASGKITQLNSQNSEEEFDLLIVGGGATGAGVAIDAATRGLNVALVDRGDFSSGTSSKSTKLVHGGVRYLQKAIFELDYEQYKLVREALHERKTFLHTAPYLSQALPIMLPVYKYWQVPYYFAGCKLYDILAGGENMEGSYVMTKSKALETFPMLKQDGLVGAVVYHDGQHNDARMNVALIMTAVKHGATVANYCEVTGLHKNAQGRLNGARVKDALTGEEFNVKAKGIVNATGPFSDALLTMDNPEHKPIVQPSSGTHITLPNYYSPRNMGLLDPATSDGRVIFFLPWQGNTIAGTTDSPTEITGNDPEAAEEEIRWVLDEVRRYLSPDLRVRRGDVLSAWSGIRPLVKNPGASSTEGLVRNHMIHVSPGSGLLTIAGGKWTTYRSMAMETVDEAVKVFGLEGKTRNGCITEKIRLVGSDGWSRNMFIGLIQRFGLDTEVAKHLSENYGDRAWTVAALSEQPTEGLPDQGVRLNRHYPFIEAEVRYAIQNEYAVTPTDILARRTRLSFLNARAAHQALPRVADIMASELGWSSSQKSDMIAESEHFLISAMGLDPVLATHATVKDAVKDRVSQIARPVKRVASQLGLFGGAVDGTEGLSSPIAALSRELFSENEIAALKTAFVSAADVVSKGTTGAAEGSNVVEEKKVAKVKLESVLKGGELSGWGYETITGKEISYVLEEAGFRRRDELDFDEFVEVCANLKDVTFGPRLSVSKQLNRRIPVERSGGGT</sequence>
<comment type="similarity">
    <text evidence="2 7">Belongs to the FAD-dependent glycerol-3-phosphate dehydrogenase family.</text>
</comment>
<evidence type="ECO:0000313" key="10">
    <source>
        <dbReference type="EMBL" id="TFK97101.1"/>
    </source>
</evidence>
<dbReference type="InterPro" id="IPR038299">
    <property type="entry name" value="DAO_C_sf"/>
</dbReference>
<dbReference type="STRING" id="1884261.A0A5C3Q5L2"/>
<dbReference type="EMBL" id="ML178851">
    <property type="protein sequence ID" value="TFK97101.1"/>
    <property type="molecule type" value="Genomic_DNA"/>
</dbReference>
<organism evidence="10 11">
    <name type="scientific">Pterulicium gracile</name>
    <dbReference type="NCBI Taxonomy" id="1884261"/>
    <lineage>
        <taxon>Eukaryota</taxon>
        <taxon>Fungi</taxon>
        <taxon>Dikarya</taxon>
        <taxon>Basidiomycota</taxon>
        <taxon>Agaricomycotina</taxon>
        <taxon>Agaricomycetes</taxon>
        <taxon>Agaricomycetidae</taxon>
        <taxon>Agaricales</taxon>
        <taxon>Pleurotineae</taxon>
        <taxon>Pterulaceae</taxon>
        <taxon>Pterulicium</taxon>
    </lineage>
</organism>
<feature type="domain" description="Alpha-glycerophosphate oxidase C-terminal" evidence="9">
    <location>
        <begin position="508"/>
        <end position="635"/>
    </location>
</feature>
<dbReference type="Gene3D" id="1.10.8.870">
    <property type="entry name" value="Alpha-glycerophosphate oxidase, cap domain"/>
    <property type="match status" value="1"/>
</dbReference>
<dbReference type="Pfam" id="PF01266">
    <property type="entry name" value="DAO"/>
    <property type="match status" value="1"/>
</dbReference>
<dbReference type="InterPro" id="IPR036188">
    <property type="entry name" value="FAD/NAD-bd_sf"/>
</dbReference>
<keyword evidence="4 7" id="KW-0285">Flavoprotein</keyword>
<evidence type="ECO:0000256" key="6">
    <source>
        <dbReference type="ARBA" id="ARBA00023002"/>
    </source>
</evidence>
<dbReference type="Proteomes" id="UP000305067">
    <property type="component" value="Unassembled WGS sequence"/>
</dbReference>
<gene>
    <name evidence="10" type="ORF">BDV98DRAFT_575187</name>
</gene>
<dbReference type="SUPFAM" id="SSF51905">
    <property type="entry name" value="FAD/NAD(P)-binding domain"/>
    <property type="match status" value="1"/>
</dbReference>
<dbReference type="EC" id="1.1.5.3" evidence="3 7"/>
<feature type="domain" description="FAD dependent oxidoreductase" evidence="8">
    <location>
        <begin position="117"/>
        <end position="484"/>
    </location>
</feature>
<dbReference type="GO" id="GO:0005739">
    <property type="term" value="C:mitochondrion"/>
    <property type="evidence" value="ECO:0007669"/>
    <property type="project" value="TreeGrafter"/>
</dbReference>
<dbReference type="Gene3D" id="3.50.50.60">
    <property type="entry name" value="FAD/NAD(P)-binding domain"/>
    <property type="match status" value="1"/>
</dbReference>
<dbReference type="FunFam" id="1.10.8.870:FF:000010">
    <property type="entry name" value="Glycerol-3-phosphate dehydrogenase"/>
    <property type="match status" value="1"/>
</dbReference>
<dbReference type="InterPro" id="IPR006076">
    <property type="entry name" value="FAD-dep_OxRdtase"/>
</dbReference>
<keyword evidence="5" id="KW-0274">FAD</keyword>
<proteinExistence type="inferred from homology"/>
<dbReference type="PROSITE" id="PS00977">
    <property type="entry name" value="FAD_G3PDH_1"/>
    <property type="match status" value="1"/>
</dbReference>
<evidence type="ECO:0000259" key="9">
    <source>
        <dbReference type="Pfam" id="PF16901"/>
    </source>
</evidence>
<dbReference type="PRINTS" id="PR01001">
    <property type="entry name" value="FADG3PDH"/>
</dbReference>
<evidence type="ECO:0000313" key="11">
    <source>
        <dbReference type="Proteomes" id="UP000305067"/>
    </source>
</evidence>
<comment type="catalytic activity">
    <reaction evidence="7">
        <text>a quinone + sn-glycerol 3-phosphate = dihydroxyacetone phosphate + a quinol</text>
        <dbReference type="Rhea" id="RHEA:18977"/>
        <dbReference type="ChEBI" id="CHEBI:24646"/>
        <dbReference type="ChEBI" id="CHEBI:57597"/>
        <dbReference type="ChEBI" id="CHEBI:57642"/>
        <dbReference type="ChEBI" id="CHEBI:132124"/>
        <dbReference type="EC" id="1.1.5.3"/>
    </reaction>
</comment>
<dbReference type="PANTHER" id="PTHR11985:SF15">
    <property type="entry name" value="GLYCEROL-3-PHOSPHATE DEHYDROGENASE, MITOCHONDRIAL"/>
    <property type="match status" value="1"/>
</dbReference>
<dbReference type="GO" id="GO:0004368">
    <property type="term" value="F:glycerol-3-phosphate dehydrogenase (quinone) activity"/>
    <property type="evidence" value="ECO:0007669"/>
    <property type="project" value="UniProtKB-EC"/>
</dbReference>
<dbReference type="InterPro" id="IPR031656">
    <property type="entry name" value="DAO_C"/>
</dbReference>
<protein>
    <recommendedName>
        <fullName evidence="3 7">Glycerol-3-phosphate dehydrogenase</fullName>
        <ecNumber evidence="3 7">1.1.5.3</ecNumber>
    </recommendedName>
</protein>
<dbReference type="OrthoDB" id="264015at2759"/>
<evidence type="ECO:0000256" key="5">
    <source>
        <dbReference type="ARBA" id="ARBA00022827"/>
    </source>
</evidence>
<evidence type="ECO:0000256" key="1">
    <source>
        <dbReference type="ARBA" id="ARBA00001974"/>
    </source>
</evidence>
<dbReference type="Pfam" id="PF16901">
    <property type="entry name" value="DAO_C"/>
    <property type="match status" value="1"/>
</dbReference>
<evidence type="ECO:0000259" key="8">
    <source>
        <dbReference type="Pfam" id="PF01266"/>
    </source>
</evidence>
<dbReference type="PANTHER" id="PTHR11985">
    <property type="entry name" value="GLYCEROL-3-PHOSPHATE DEHYDROGENASE"/>
    <property type="match status" value="1"/>
</dbReference>
<accession>A0A5C3Q5L2</accession>
<evidence type="ECO:0000256" key="7">
    <source>
        <dbReference type="RuleBase" id="RU361217"/>
    </source>
</evidence>
<keyword evidence="6 7" id="KW-0560">Oxidoreductase</keyword>
<reference evidence="10 11" key="1">
    <citation type="journal article" date="2019" name="Nat. Ecol. Evol.">
        <title>Megaphylogeny resolves global patterns of mushroom evolution.</title>
        <authorList>
            <person name="Varga T."/>
            <person name="Krizsan K."/>
            <person name="Foldi C."/>
            <person name="Dima B."/>
            <person name="Sanchez-Garcia M."/>
            <person name="Sanchez-Ramirez S."/>
            <person name="Szollosi G.J."/>
            <person name="Szarkandi J.G."/>
            <person name="Papp V."/>
            <person name="Albert L."/>
            <person name="Andreopoulos W."/>
            <person name="Angelini C."/>
            <person name="Antonin V."/>
            <person name="Barry K.W."/>
            <person name="Bougher N.L."/>
            <person name="Buchanan P."/>
            <person name="Buyck B."/>
            <person name="Bense V."/>
            <person name="Catcheside P."/>
            <person name="Chovatia M."/>
            <person name="Cooper J."/>
            <person name="Damon W."/>
            <person name="Desjardin D."/>
            <person name="Finy P."/>
            <person name="Geml J."/>
            <person name="Haridas S."/>
            <person name="Hughes K."/>
            <person name="Justo A."/>
            <person name="Karasinski D."/>
            <person name="Kautmanova I."/>
            <person name="Kiss B."/>
            <person name="Kocsube S."/>
            <person name="Kotiranta H."/>
            <person name="LaButti K.M."/>
            <person name="Lechner B.E."/>
            <person name="Liimatainen K."/>
            <person name="Lipzen A."/>
            <person name="Lukacs Z."/>
            <person name="Mihaltcheva S."/>
            <person name="Morgado L.N."/>
            <person name="Niskanen T."/>
            <person name="Noordeloos M.E."/>
            <person name="Ohm R.A."/>
            <person name="Ortiz-Santana B."/>
            <person name="Ovrebo C."/>
            <person name="Racz N."/>
            <person name="Riley R."/>
            <person name="Savchenko A."/>
            <person name="Shiryaev A."/>
            <person name="Soop K."/>
            <person name="Spirin V."/>
            <person name="Szebenyi C."/>
            <person name="Tomsovsky M."/>
            <person name="Tulloss R.E."/>
            <person name="Uehling J."/>
            <person name="Grigoriev I.V."/>
            <person name="Vagvolgyi C."/>
            <person name="Papp T."/>
            <person name="Martin F.M."/>
            <person name="Miettinen O."/>
            <person name="Hibbett D.S."/>
            <person name="Nagy L.G."/>
        </authorList>
    </citation>
    <scope>NUCLEOTIDE SEQUENCE [LARGE SCALE GENOMIC DNA]</scope>
    <source>
        <strain evidence="10 11">CBS 309.79</strain>
    </source>
</reference>
<dbReference type="Gene3D" id="3.30.9.10">
    <property type="entry name" value="D-Amino Acid Oxidase, subunit A, domain 2"/>
    <property type="match status" value="1"/>
</dbReference>
<dbReference type="SUPFAM" id="SSF54373">
    <property type="entry name" value="FAD-linked reductases, C-terminal domain"/>
    <property type="match status" value="1"/>
</dbReference>
<dbReference type="AlphaFoldDB" id="A0A5C3Q5L2"/>
<evidence type="ECO:0000256" key="4">
    <source>
        <dbReference type="ARBA" id="ARBA00022630"/>
    </source>
</evidence>
<dbReference type="PROSITE" id="PS00978">
    <property type="entry name" value="FAD_G3PDH_2"/>
    <property type="match status" value="1"/>
</dbReference>
<comment type="cofactor">
    <cofactor evidence="1 7">
        <name>FAD</name>
        <dbReference type="ChEBI" id="CHEBI:57692"/>
    </cofactor>
</comment>
<dbReference type="GO" id="GO:0006072">
    <property type="term" value="P:glycerol-3-phosphate metabolic process"/>
    <property type="evidence" value="ECO:0007669"/>
    <property type="project" value="UniProtKB-UniRule"/>
</dbReference>
<dbReference type="InterPro" id="IPR000447">
    <property type="entry name" value="G3P_DH_FAD-dep"/>
</dbReference>
<evidence type="ECO:0000256" key="2">
    <source>
        <dbReference type="ARBA" id="ARBA00007330"/>
    </source>
</evidence>
<keyword evidence="11" id="KW-1185">Reference proteome</keyword>